<dbReference type="Proteomes" id="UP000279972">
    <property type="component" value="Chromosome"/>
</dbReference>
<proteinExistence type="predicted"/>
<organism evidence="2 3">
    <name type="scientific">Chryseobacterium lactis</name>
    <dbReference type="NCBI Taxonomy" id="1241981"/>
    <lineage>
        <taxon>Bacteria</taxon>
        <taxon>Pseudomonadati</taxon>
        <taxon>Bacteroidota</taxon>
        <taxon>Flavobacteriia</taxon>
        <taxon>Flavobacteriales</taxon>
        <taxon>Weeksellaceae</taxon>
        <taxon>Chryseobacterium group</taxon>
        <taxon>Chryseobacterium</taxon>
    </lineage>
</organism>
<dbReference type="EMBL" id="CP033924">
    <property type="protein sequence ID" value="AZA83496.1"/>
    <property type="molecule type" value="Genomic_DNA"/>
</dbReference>
<dbReference type="EMBL" id="PPEH01000005">
    <property type="protein sequence ID" value="PNW13210.1"/>
    <property type="molecule type" value="Genomic_DNA"/>
</dbReference>
<protein>
    <submittedName>
        <fullName evidence="2">Uncharacterized protein</fullName>
    </submittedName>
</protein>
<accession>A0A3G6RQZ3</accession>
<evidence type="ECO:0000313" key="4">
    <source>
        <dbReference type="Proteomes" id="UP000279972"/>
    </source>
</evidence>
<dbReference type="KEGG" id="clac:EG342_17115"/>
<dbReference type="OrthoDB" id="675334at2"/>
<gene>
    <name evidence="2" type="ORF">C1637_15450</name>
    <name evidence="1" type="ORF">EG342_17115</name>
</gene>
<dbReference type="AlphaFoldDB" id="A0A3G6RQZ3"/>
<name>A0A3G6RQZ3_CHRLC</name>
<evidence type="ECO:0000313" key="1">
    <source>
        <dbReference type="EMBL" id="AZA83496.1"/>
    </source>
</evidence>
<dbReference type="RefSeq" id="WP_103292612.1">
    <property type="nucleotide sequence ID" value="NZ_CP033924.1"/>
</dbReference>
<sequence length="116" mass="13758">MSYNIQLFRIETKEKEQRLNLENFFENDENLVPFTDQQLKELKEILLQYGYDLTMENQNGFHFNHQDEDFGMVLLTSNGLYFNTSWNRNSIFETGMVASEFTDTGEFSKYDPQNNG</sequence>
<evidence type="ECO:0000313" key="2">
    <source>
        <dbReference type="EMBL" id="PNW13210.1"/>
    </source>
</evidence>
<reference evidence="1 4" key="2">
    <citation type="submission" date="2018-11" db="EMBL/GenBank/DDBJ databases">
        <title>Proposal to divide the Flavobacteriaceae and reorganize its genera based on Amino Acid Identity values calculated from whole genome sequences.</title>
        <authorList>
            <person name="Nicholson A.C."/>
            <person name="Gulvik C.A."/>
            <person name="Whitney A.M."/>
            <person name="Humrighouse B.W."/>
            <person name="Bell M."/>
            <person name="Holmes B."/>
            <person name="Steigerwalt A.G."/>
            <person name="Villarma A."/>
            <person name="Sheth M."/>
            <person name="Batra D."/>
            <person name="Pryor J."/>
            <person name="Bernardet J.-F."/>
            <person name="Hugo C."/>
            <person name="Kampfer P."/>
            <person name="Newman J."/>
            <person name="McQuiston J.R."/>
        </authorList>
    </citation>
    <scope>NUCLEOTIDE SEQUENCE [LARGE SCALE GENOMIC DNA]</scope>
    <source>
        <strain evidence="1 4">KC_1864</strain>
    </source>
</reference>
<dbReference type="Proteomes" id="UP000236262">
    <property type="component" value="Unassembled WGS sequence"/>
</dbReference>
<keyword evidence="4" id="KW-1185">Reference proteome</keyword>
<evidence type="ECO:0000313" key="3">
    <source>
        <dbReference type="Proteomes" id="UP000236262"/>
    </source>
</evidence>
<reference evidence="2 3" key="1">
    <citation type="submission" date="2018-01" db="EMBL/GenBank/DDBJ databases">
        <title>Draft genome sequences of Chryseobacterium lactis NCTC11390, Chryseobacterium oncorhynchi 701B-08, and Chryseobacterium viscerum 687B-08.</title>
        <authorList>
            <person name="Jeong J.-J."/>
            <person name="Lee Y.J."/>
            <person name="Park B."/>
            <person name="Choi I.-G."/>
            <person name="Kim K.D."/>
        </authorList>
    </citation>
    <scope>NUCLEOTIDE SEQUENCE [LARGE SCALE GENOMIC DNA]</scope>
    <source>
        <strain evidence="2 3">NCTC11390</strain>
    </source>
</reference>